<dbReference type="GO" id="GO:0016020">
    <property type="term" value="C:membrane"/>
    <property type="evidence" value="ECO:0007669"/>
    <property type="project" value="UniProtKB-SubCell"/>
</dbReference>
<evidence type="ECO:0000256" key="3">
    <source>
        <dbReference type="ARBA" id="ARBA00022692"/>
    </source>
</evidence>
<dbReference type="AlphaFoldDB" id="A0A9Q9E3I2"/>
<feature type="transmembrane region" description="Helical" evidence="6">
    <location>
        <begin position="27"/>
        <end position="49"/>
    </location>
</feature>
<evidence type="ECO:0000256" key="2">
    <source>
        <dbReference type="ARBA" id="ARBA00007511"/>
    </source>
</evidence>
<proteinExistence type="inferred from homology"/>
<feature type="transmembrane region" description="Helical" evidence="6">
    <location>
        <begin position="132"/>
        <end position="157"/>
    </location>
</feature>
<dbReference type="Pfam" id="PF03741">
    <property type="entry name" value="TerC"/>
    <property type="match status" value="1"/>
</dbReference>
<dbReference type="PANTHER" id="PTHR30238">
    <property type="entry name" value="MEMBRANE BOUND PREDICTED REDOX MODULATOR"/>
    <property type="match status" value="1"/>
</dbReference>
<accession>A0A9Q9E3I2</accession>
<dbReference type="NCBIfam" id="TIGR03716">
    <property type="entry name" value="R_switched_YkoY"/>
    <property type="match status" value="1"/>
</dbReference>
<evidence type="ECO:0000256" key="4">
    <source>
        <dbReference type="ARBA" id="ARBA00022989"/>
    </source>
</evidence>
<feature type="transmembrane region" description="Helical" evidence="6">
    <location>
        <begin position="65"/>
        <end position="86"/>
    </location>
</feature>
<comment type="similarity">
    <text evidence="2">Belongs to the TerC family.</text>
</comment>
<sequence>MALLEKLYGPFFDLHNWETVLTSGNDWLIIFSLVVLECVMSVDNAIVLATQTQVLPTKKLQEESLFYGLWGAYIFRFLVIGAGVYLIHFWEIKVVGAIYLIYLSVKYFFPRQSKSGKKRTVRALGDPHSRKFFWWVVIQIEFMDILFSIDSVLASLAVSNNPVVVLIGGMVGILAMRGIAEFIMKIMKRIPELKTMAYVLVFMIGVKLFLSIPAIDIEIPATWFGIFVIAAIVVTLIIHFIRQRRNSNGNGAQSS</sequence>
<reference evidence="7" key="1">
    <citation type="submission" date="2022-05" db="EMBL/GenBank/DDBJ databases">
        <authorList>
            <person name="Oliphant S.A."/>
            <person name="Watson-Haigh N.S."/>
            <person name="Sumby K.M."/>
            <person name="Gardner J.M."/>
            <person name="Jiranek V."/>
        </authorList>
    </citation>
    <scope>NUCLEOTIDE SEQUENCE</scope>
    <source>
        <strain evidence="7">KI4_B1</strain>
    </source>
</reference>
<feature type="transmembrane region" description="Helical" evidence="6">
    <location>
        <begin position="196"/>
        <end position="215"/>
    </location>
</feature>
<dbReference type="RefSeq" id="WP_252767505.1">
    <property type="nucleotide sequence ID" value="NZ_CP097119.1"/>
</dbReference>
<evidence type="ECO:0000256" key="1">
    <source>
        <dbReference type="ARBA" id="ARBA00004141"/>
    </source>
</evidence>
<protein>
    <submittedName>
        <fullName evidence="7">TerC family protein</fullName>
    </submittedName>
</protein>
<dbReference type="PANTHER" id="PTHR30238:SF6">
    <property type="entry name" value="TERC-LIKE PROTEIN"/>
    <property type="match status" value="1"/>
</dbReference>
<keyword evidence="8" id="KW-1185">Reference proteome</keyword>
<organism evidence="7 8">
    <name type="scientific">Fructilactobacillus cliffordii</name>
    <dbReference type="NCBI Taxonomy" id="2940299"/>
    <lineage>
        <taxon>Bacteria</taxon>
        <taxon>Bacillati</taxon>
        <taxon>Bacillota</taxon>
        <taxon>Bacilli</taxon>
        <taxon>Lactobacillales</taxon>
        <taxon>Lactobacillaceae</taxon>
        <taxon>Fructilactobacillus</taxon>
    </lineage>
</organism>
<dbReference type="InterPro" id="IPR005496">
    <property type="entry name" value="Integral_membrane_TerC"/>
</dbReference>
<dbReference type="Proteomes" id="UP001055911">
    <property type="component" value="Chromosome"/>
</dbReference>
<dbReference type="InterPro" id="IPR022493">
    <property type="entry name" value="CHP03716_TM_YkoY"/>
</dbReference>
<evidence type="ECO:0000256" key="5">
    <source>
        <dbReference type="ARBA" id="ARBA00023136"/>
    </source>
</evidence>
<keyword evidence="5 6" id="KW-0472">Membrane</keyword>
<gene>
    <name evidence="7" type="ORF">M3M40_06855</name>
</gene>
<feature type="transmembrane region" description="Helical" evidence="6">
    <location>
        <begin position="221"/>
        <end position="241"/>
    </location>
</feature>
<keyword evidence="3 6" id="KW-0812">Transmembrane</keyword>
<comment type="subcellular location">
    <subcellularLocation>
        <location evidence="1">Membrane</location>
        <topology evidence="1">Multi-pass membrane protein</topology>
    </subcellularLocation>
</comment>
<keyword evidence="4 6" id="KW-1133">Transmembrane helix</keyword>
<evidence type="ECO:0000313" key="8">
    <source>
        <dbReference type="Proteomes" id="UP001055911"/>
    </source>
</evidence>
<evidence type="ECO:0000313" key="7">
    <source>
        <dbReference type="EMBL" id="USS89959.1"/>
    </source>
</evidence>
<dbReference type="EMBL" id="CP097119">
    <property type="protein sequence ID" value="USS89959.1"/>
    <property type="molecule type" value="Genomic_DNA"/>
</dbReference>
<feature type="transmembrane region" description="Helical" evidence="6">
    <location>
        <begin position="92"/>
        <end position="109"/>
    </location>
</feature>
<name>A0A9Q9E3I2_9LACO</name>
<evidence type="ECO:0000256" key="6">
    <source>
        <dbReference type="SAM" id="Phobius"/>
    </source>
</evidence>
<feature type="transmembrane region" description="Helical" evidence="6">
    <location>
        <begin position="163"/>
        <end position="184"/>
    </location>
</feature>